<name>M0P4N8_9EURY</name>
<organism evidence="3 4">
    <name type="scientific">Halorubrum kocurii JCM 14978</name>
    <dbReference type="NCBI Taxonomy" id="1230456"/>
    <lineage>
        <taxon>Archaea</taxon>
        <taxon>Methanobacteriati</taxon>
        <taxon>Methanobacteriota</taxon>
        <taxon>Stenosarchaea group</taxon>
        <taxon>Halobacteria</taxon>
        <taxon>Halobacteriales</taxon>
        <taxon>Haloferacaceae</taxon>
        <taxon>Halorubrum</taxon>
    </lineage>
</organism>
<accession>M0P4N8</accession>
<proteinExistence type="predicted"/>
<evidence type="ECO:0000259" key="2">
    <source>
        <dbReference type="Pfam" id="PF12695"/>
    </source>
</evidence>
<dbReference type="STRING" id="1230456.C468_09349"/>
<dbReference type="AlphaFoldDB" id="M0P4N8"/>
<dbReference type="Gene3D" id="3.40.50.1820">
    <property type="entry name" value="alpha/beta hydrolase"/>
    <property type="match status" value="1"/>
</dbReference>
<evidence type="ECO:0000256" key="1">
    <source>
        <dbReference type="SAM" id="Phobius"/>
    </source>
</evidence>
<dbReference type="SUPFAM" id="SSF53474">
    <property type="entry name" value="alpha/beta-Hydrolases"/>
    <property type="match status" value="1"/>
</dbReference>
<evidence type="ECO:0000313" key="4">
    <source>
        <dbReference type="Proteomes" id="UP000011546"/>
    </source>
</evidence>
<feature type="domain" description="Alpha/beta hydrolase fold-5" evidence="2">
    <location>
        <begin position="79"/>
        <end position="234"/>
    </location>
</feature>
<dbReference type="EMBL" id="AOJH01000060">
    <property type="protein sequence ID" value="EMA63800.1"/>
    <property type="molecule type" value="Genomic_DNA"/>
</dbReference>
<gene>
    <name evidence="3" type="ORF">C468_09349</name>
</gene>
<comment type="caution">
    <text evidence="3">The sequence shown here is derived from an EMBL/GenBank/DDBJ whole genome shotgun (WGS) entry which is preliminary data.</text>
</comment>
<keyword evidence="1" id="KW-0812">Transmembrane</keyword>
<dbReference type="Proteomes" id="UP000011546">
    <property type="component" value="Unassembled WGS sequence"/>
</dbReference>
<protein>
    <recommendedName>
        <fullName evidence="2">Alpha/beta hydrolase fold-5 domain-containing protein</fullName>
    </recommendedName>
</protein>
<feature type="transmembrane region" description="Helical" evidence="1">
    <location>
        <begin position="12"/>
        <end position="38"/>
    </location>
</feature>
<keyword evidence="4" id="KW-1185">Reference proteome</keyword>
<dbReference type="Pfam" id="PF12695">
    <property type="entry name" value="Abhydrolase_5"/>
    <property type="match status" value="1"/>
</dbReference>
<dbReference type="GO" id="GO:0016787">
    <property type="term" value="F:hydrolase activity"/>
    <property type="evidence" value="ECO:0007669"/>
    <property type="project" value="InterPro"/>
</dbReference>
<dbReference type="PATRIC" id="fig|1230456.3.peg.1845"/>
<reference evidence="3 4" key="1">
    <citation type="journal article" date="2014" name="PLoS Genet.">
        <title>Phylogenetically driven sequencing of extremely halophilic archaea reveals strategies for static and dynamic osmo-response.</title>
        <authorList>
            <person name="Becker E.A."/>
            <person name="Seitzer P.M."/>
            <person name="Tritt A."/>
            <person name="Larsen D."/>
            <person name="Krusor M."/>
            <person name="Yao A.I."/>
            <person name="Wu D."/>
            <person name="Madern D."/>
            <person name="Eisen J.A."/>
            <person name="Darling A.E."/>
            <person name="Facciotti M.T."/>
        </authorList>
    </citation>
    <scope>NUCLEOTIDE SEQUENCE [LARGE SCALE GENOMIC DNA]</scope>
    <source>
        <strain evidence="3 4">JCM 14978</strain>
    </source>
</reference>
<dbReference type="InterPro" id="IPR029059">
    <property type="entry name" value="AB_hydrolase_5"/>
</dbReference>
<keyword evidence="1" id="KW-0472">Membrane</keyword>
<sequence>MTPGSDRWPDRRTVGVAVAALLLVGALVVGGAGVYFAVGLGPDEAALDAVESSSEVTVERLDGATAVRSGPVTAETTGLVYYPGARVNHESYVPTAAEAVAGRDVAVVIVDMPLNLAVLGPNRADDAREAFPAIESWAVGGHSLGGAMACRYAAANADELDGLVLHASYCDRDVSESGLRVLSVQGAADGVIDAERELESRGNLPPDARLVELDGVNHAGFGAYGPQRGDRSVSTDPAAMRERVGDATGAWLAG</sequence>
<dbReference type="OrthoDB" id="265131at2157"/>
<evidence type="ECO:0000313" key="3">
    <source>
        <dbReference type="EMBL" id="EMA63800.1"/>
    </source>
</evidence>
<dbReference type="InterPro" id="IPR029058">
    <property type="entry name" value="AB_hydrolase_fold"/>
</dbReference>
<keyword evidence="1" id="KW-1133">Transmembrane helix</keyword>
<dbReference type="RefSeq" id="WP_008848587.1">
    <property type="nucleotide sequence ID" value="NZ_AOJH01000060.1"/>
</dbReference>